<dbReference type="InterPro" id="IPR011990">
    <property type="entry name" value="TPR-like_helical_dom_sf"/>
</dbReference>
<dbReference type="PROSITE" id="PS50011">
    <property type="entry name" value="PROTEIN_KINASE_DOM"/>
    <property type="match status" value="1"/>
</dbReference>
<evidence type="ECO:0000259" key="5">
    <source>
        <dbReference type="PROSITE" id="PS50887"/>
    </source>
</evidence>
<dbReference type="GO" id="GO:0005524">
    <property type="term" value="F:ATP binding"/>
    <property type="evidence" value="ECO:0007669"/>
    <property type="project" value="InterPro"/>
</dbReference>
<keyword evidence="3" id="KW-1133">Transmembrane helix</keyword>
<comment type="caution">
    <text evidence="6">The sequence shown here is derived from an EMBL/GenBank/DDBJ whole genome shotgun (WGS) entry which is preliminary data.</text>
</comment>
<dbReference type="PROSITE" id="PS50887">
    <property type="entry name" value="GGDEF"/>
    <property type="match status" value="1"/>
</dbReference>
<evidence type="ECO:0000259" key="4">
    <source>
        <dbReference type="PROSITE" id="PS50011"/>
    </source>
</evidence>
<feature type="domain" description="Protein kinase" evidence="4">
    <location>
        <begin position="33"/>
        <end position="385"/>
    </location>
</feature>
<dbReference type="Gene3D" id="3.30.70.270">
    <property type="match status" value="1"/>
</dbReference>
<keyword evidence="2" id="KW-0802">TPR repeat</keyword>
<dbReference type="SUPFAM" id="SSF56112">
    <property type="entry name" value="Protein kinase-like (PK-like)"/>
    <property type="match status" value="1"/>
</dbReference>
<protein>
    <submittedName>
        <fullName evidence="6">Diguanylate cyclase</fullName>
    </submittedName>
</protein>
<feature type="transmembrane region" description="Helical" evidence="3">
    <location>
        <begin position="12"/>
        <end position="29"/>
    </location>
</feature>
<gene>
    <name evidence="6" type="ORF">FXF47_01920</name>
</gene>
<dbReference type="GO" id="GO:0005886">
    <property type="term" value="C:plasma membrane"/>
    <property type="evidence" value="ECO:0007669"/>
    <property type="project" value="TreeGrafter"/>
</dbReference>
<dbReference type="SMART" id="SM00028">
    <property type="entry name" value="TPR"/>
    <property type="match status" value="2"/>
</dbReference>
<dbReference type="InterPro" id="IPR011009">
    <property type="entry name" value="Kinase-like_dom_sf"/>
</dbReference>
<organism evidence="6 7">
    <name type="scientific">Candidatus Mcinerneyibacterium aminivorans</name>
    <dbReference type="NCBI Taxonomy" id="2703815"/>
    <lineage>
        <taxon>Bacteria</taxon>
        <taxon>Candidatus Macinerneyibacteriota</taxon>
        <taxon>Candidatus Mcinerneyibacteria</taxon>
        <taxon>Candidatus Mcinerneyibacteriales</taxon>
        <taxon>Candidatus Mcinerneyibacteriaceae</taxon>
        <taxon>Candidatus Mcinerneyibacterium</taxon>
    </lineage>
</organism>
<dbReference type="InterPro" id="IPR019734">
    <property type="entry name" value="TPR_rpt"/>
</dbReference>
<dbReference type="InterPro" id="IPR008266">
    <property type="entry name" value="Tyr_kinase_AS"/>
</dbReference>
<evidence type="ECO:0000313" key="7">
    <source>
        <dbReference type="Proteomes" id="UP000324143"/>
    </source>
</evidence>
<feature type="repeat" description="TPR" evidence="2">
    <location>
        <begin position="945"/>
        <end position="978"/>
    </location>
</feature>
<dbReference type="PANTHER" id="PTHR45138">
    <property type="entry name" value="REGULATORY COMPONENTS OF SENSORY TRANSDUCTION SYSTEM"/>
    <property type="match status" value="1"/>
</dbReference>
<dbReference type="InterPro" id="IPR000719">
    <property type="entry name" value="Prot_kinase_dom"/>
</dbReference>
<dbReference type="PANTHER" id="PTHR45138:SF9">
    <property type="entry name" value="DIGUANYLATE CYCLASE DGCM-RELATED"/>
    <property type="match status" value="1"/>
</dbReference>
<dbReference type="PROSITE" id="PS50005">
    <property type="entry name" value="TPR"/>
    <property type="match status" value="1"/>
</dbReference>
<dbReference type="Pfam" id="PF00990">
    <property type="entry name" value="GGDEF"/>
    <property type="match status" value="1"/>
</dbReference>
<proteinExistence type="predicted"/>
<evidence type="ECO:0000256" key="2">
    <source>
        <dbReference type="PROSITE-ProRule" id="PRU00339"/>
    </source>
</evidence>
<dbReference type="SMART" id="SM00220">
    <property type="entry name" value="S_TKc"/>
    <property type="match status" value="1"/>
</dbReference>
<keyword evidence="3" id="KW-0472">Membrane</keyword>
<dbReference type="SMART" id="SM00267">
    <property type="entry name" value="GGDEF"/>
    <property type="match status" value="1"/>
</dbReference>
<dbReference type="GO" id="GO:0052621">
    <property type="term" value="F:diguanylate cyclase activity"/>
    <property type="evidence" value="ECO:0007669"/>
    <property type="project" value="TreeGrafter"/>
</dbReference>
<keyword evidence="7" id="KW-1185">Reference proteome</keyword>
<dbReference type="NCBIfam" id="TIGR00254">
    <property type="entry name" value="GGDEF"/>
    <property type="match status" value="1"/>
</dbReference>
<dbReference type="Pfam" id="PF00069">
    <property type="entry name" value="Pkinase"/>
    <property type="match status" value="1"/>
</dbReference>
<dbReference type="Proteomes" id="UP000324143">
    <property type="component" value="Unassembled WGS sequence"/>
</dbReference>
<dbReference type="GO" id="GO:1902201">
    <property type="term" value="P:negative regulation of bacterial-type flagellum-dependent cell motility"/>
    <property type="evidence" value="ECO:0007669"/>
    <property type="project" value="TreeGrafter"/>
</dbReference>
<dbReference type="EMBL" id="VSIX01000026">
    <property type="protein sequence ID" value="TYB31851.1"/>
    <property type="molecule type" value="Genomic_DNA"/>
</dbReference>
<dbReference type="InterPro" id="IPR000160">
    <property type="entry name" value="GGDEF_dom"/>
</dbReference>
<dbReference type="GO" id="GO:0043709">
    <property type="term" value="P:cell adhesion involved in single-species biofilm formation"/>
    <property type="evidence" value="ECO:0007669"/>
    <property type="project" value="TreeGrafter"/>
</dbReference>
<dbReference type="SUPFAM" id="SSF55073">
    <property type="entry name" value="Nucleotide cyclase"/>
    <property type="match status" value="1"/>
</dbReference>
<dbReference type="InterPro" id="IPR029787">
    <property type="entry name" value="Nucleotide_cyclase"/>
</dbReference>
<evidence type="ECO:0000313" key="6">
    <source>
        <dbReference type="EMBL" id="TYB31851.1"/>
    </source>
</evidence>
<evidence type="ECO:0000256" key="1">
    <source>
        <dbReference type="ARBA" id="ARBA00004167"/>
    </source>
</evidence>
<comment type="subcellular location">
    <subcellularLocation>
        <location evidence="1">Membrane</location>
        <topology evidence="1">Single-pass membrane protein</topology>
    </subcellularLocation>
</comment>
<dbReference type="PROSITE" id="PS00109">
    <property type="entry name" value="PROTEIN_KINASE_TYR"/>
    <property type="match status" value="1"/>
</dbReference>
<reference evidence="6" key="1">
    <citation type="submission" date="2019-08" db="EMBL/GenBank/DDBJ databases">
        <title>Genomic characterization of a novel candidate phylum (ARYD3) from a high temperature, high salinity tertiary oil reservoir in north central Oklahoma, USA.</title>
        <authorList>
            <person name="Youssef N.H."/>
            <person name="Yadav A."/>
            <person name="Elshahed M.S."/>
        </authorList>
    </citation>
    <scope>NUCLEOTIDE SEQUENCE [LARGE SCALE GENOMIC DNA]</scope>
    <source>
        <strain evidence="6">ARYD3</strain>
    </source>
</reference>
<dbReference type="SUPFAM" id="SSF48452">
    <property type="entry name" value="TPR-like"/>
    <property type="match status" value="1"/>
</dbReference>
<feature type="domain" description="GGDEF" evidence="5">
    <location>
        <begin position="1437"/>
        <end position="1567"/>
    </location>
</feature>
<keyword evidence="3" id="KW-0812">Transmembrane</keyword>
<dbReference type="CDD" id="cd01949">
    <property type="entry name" value="GGDEF"/>
    <property type="match status" value="1"/>
</dbReference>
<dbReference type="InterPro" id="IPR050469">
    <property type="entry name" value="Diguanylate_Cyclase"/>
</dbReference>
<dbReference type="Gene3D" id="1.10.510.10">
    <property type="entry name" value="Transferase(Phosphotransferase) domain 1"/>
    <property type="match status" value="1"/>
</dbReference>
<sequence>MFHVKHNLSVKFIEFFLIILYIKSVMEYINNRFRIIKKIDEGSMGIVYRGEDLLKNEKLVLKVINLDSSETPSLKSFKQEYDILKQINHPHIVNVKSFTELWSVDKRLVPPKYYLISMEDIRGQNLMNAAGKIKKKATWIRIIKQAVETLNYIHFNGIQHNDIRSNNIYITEKEKNVKFLDFGISEFLDSEDKINRIKKASDWKDFFLLFQGLLKKRNQEEVLSFVNEALKKFNFKKGFGSRAVVDFFNSYFTGSKIIPAWIKYNPDLYLTPQNSGIFKKYKKICSFIDKDRIKEKILFITGDEYTEALLLYFRALDYFQYNNYIPIKIRASNILDTLFSIITRIKSLDVENNFFDEYEDFSNQILNRDSSILDGNKKFITYNKITQLLKRVSHELNLLFDIPMYGMLTENQTEFFYFLLNSTNLPNVSWIFYDTVRTNSFEKYLNQSQYNLKFFEYDYLSFENTKNLFKSTLLLLDSEISKYTNLIKTVHKKANGKFLSIIRFLNYLFQKNYLTYNRESYSFDLKKIKKCLYSFSYEKDLEKILSSLSKEEKKILSLLVFINRNTKISTIYKIFKKENIKKALDSLIEKKLLEIMTQQKNDLIKIKFLTFKKFCARKLKLKEKYKKRAISEIIKNLSKNNSLAEIYFIIDKLYSLKNKKPYLLIKYISILLDKFIRDVYRKEIKKSIKILEEVHEMIPQKYYYNLSKLKLGIFYYFNLEHDKAINIFKKTNLKYLKLKSKLDYYLNFSKANIFSNNVKVVQKLLRKGNILAKENNMMDYRYFLFNVKGMLYARLNKNNLSEAYFDIVYDYVLKNGFHQEIINFANNYFLIMYRVNKTKKIKKKAHKLLTKLDTSKYENIKATIYIYDQLARVNRKTNNYKKSLEYRNKAYDIAYDIQNIDEMIQMKENSIIPKYYLNFDKNIIISDLKKVIDLSIKYQREEKAINSYNNLIILYMETGNLSKALDFYKKAISFFNLDKLEYLKYFSLLQRGINIYAELNAKTKVLNLFKTYYEKLTVLRENRFLIHKIEYLETKCMYYYTIKKYDKFLFWHNKYLSHYEYLESNNILSFSMERLIQTYLDKIEVLYLQGKSSEKQKVWKKIETKFGKIRELSSEDSEINYSYYQSLMTENTDDKVKLLKKALDHTIKHKNYLNIENIIEEFLNHVSSNTYEYYNMILILLLSFKKFLNNLPNKYKDLWLNKSTVQQILNILNSLTSFSEKKLISLETSKLFSKMEKSFLTNLDIKTIDIKKINRLMWNSHPDKYLNKICNFLKNSFMATRLILKINNNLKINKADKNLYSEEAGIKKDLIENAYIKGDFVIENEYSFGDSISTIVIPIINPYNKNLYKATDKRSKSMSYHDYYFGYIYMDSKYPLSNINPSTIKYLKSFIEFISLYITHEKTHKELVLDSLTNIYTREHFLKLVKRKFSHAKKKDNQSLFMLIDIDYFKHINDTFGHQKGDEVLEKIAALLKENIRTNDLMGRYGGEEFIIFMENINKEEADQKAENIRKKVQNSNLLPDREITVSIGCSMFPKNSQWINILINQADIAMYNAKKTGRNKVVFWNKNLKIQKPKTNLLAGIITDDLMRSKHKIRNIIEILNFENYNFDELLTFFVEKLKYLIPNKYYYIDIKKNNNKYLSLSEEVSVNSSSFNEIESNTPHIFVNWKYFETEEDILHNDLVYILEHKNIKGAIILSIATKNKNYNINEKNLLEKLVKLLILKITSLD</sequence>
<dbReference type="FunFam" id="3.30.70.270:FF:000001">
    <property type="entry name" value="Diguanylate cyclase domain protein"/>
    <property type="match status" value="1"/>
</dbReference>
<dbReference type="InterPro" id="IPR043128">
    <property type="entry name" value="Rev_trsase/Diguanyl_cyclase"/>
</dbReference>
<dbReference type="GO" id="GO:0004672">
    <property type="term" value="F:protein kinase activity"/>
    <property type="evidence" value="ECO:0007669"/>
    <property type="project" value="InterPro"/>
</dbReference>
<name>A0A5D0MJZ5_9BACT</name>
<evidence type="ECO:0000256" key="3">
    <source>
        <dbReference type="SAM" id="Phobius"/>
    </source>
</evidence>
<accession>A0A5D0MJZ5</accession>